<keyword evidence="2" id="KW-0472">Membrane</keyword>
<evidence type="ECO:0000313" key="5">
    <source>
        <dbReference type="Proteomes" id="UP000197024"/>
    </source>
</evidence>
<evidence type="ECO:0000313" key="4">
    <source>
        <dbReference type="EMBL" id="ASD25863.1"/>
    </source>
</evidence>
<name>A0A1Z3LUL9_BREDI</name>
<dbReference type="InterPro" id="IPR026442">
    <property type="entry name" value="IPTL_CTERM"/>
</dbReference>
<keyword evidence="2" id="KW-1133">Transmembrane helix</keyword>
<evidence type="ECO:0000256" key="1">
    <source>
        <dbReference type="SAM" id="MobiDB-lite"/>
    </source>
</evidence>
<dbReference type="Proteomes" id="UP000197024">
    <property type="component" value="Chromosome"/>
</dbReference>
<reference evidence="4 5" key="1">
    <citation type="submission" date="2017-06" db="EMBL/GenBank/DDBJ databases">
        <title>Biodegradation of gentamicin by bacterial consortia AMQD4 in synthetic medium and raw gentamicin sewage.</title>
        <authorList>
            <person name="Chang H."/>
            <person name="Feng Y."/>
            <person name="Li Z."/>
            <person name="Xue J."/>
            <person name="Cheng D."/>
        </authorList>
    </citation>
    <scope>NUCLEOTIDE SEQUENCE [LARGE SCALE GENOMIC DNA]</scope>
    <source>
        <strain evidence="4 5">BZC3</strain>
    </source>
</reference>
<dbReference type="Pfam" id="PF18203">
    <property type="entry name" value="IPTL-CTERM"/>
    <property type="match status" value="1"/>
</dbReference>
<dbReference type="AlphaFoldDB" id="A0A1Z3LUL9"/>
<feature type="region of interest" description="Disordered" evidence="1">
    <location>
        <begin position="1"/>
        <end position="26"/>
    </location>
</feature>
<protein>
    <recommendedName>
        <fullName evidence="3">IPTL-CTERM protein sorting domain-containing protein</fullName>
    </recommendedName>
</protein>
<reference evidence="4 5" key="2">
    <citation type="submission" date="2017-06" db="EMBL/GenBank/DDBJ databases">
        <authorList>
            <person name="Kim H.J."/>
            <person name="Triplett B.A."/>
        </authorList>
    </citation>
    <scope>NUCLEOTIDE SEQUENCE [LARGE SCALE GENOMIC DNA]</scope>
    <source>
        <strain evidence="4 5">BZC3</strain>
    </source>
</reference>
<sequence length="258" mass="26914">MGHDPADSGLGRFRRLDHPPSPSGRLIRTSLRRPVAGRLGACAPFPPCQGFQAMKKPITAAALVAALSMAATAAMAGTLTNVSVTLSDSRVSQPTDVTIRYTTATDLDTPSQNTNLLMAEFGGLTFTNGDCAGDATVKIDGVALLPGQLDICSFWGGKSVQFRIAPGEIVPAGSNVEITIDKARVTTTATAGSYATVGLRTTRDNDNPVVDTPVAQPTYVIGTPPAPVPTLTEWAMILLTAALGGFAALTIHKRRRTV</sequence>
<feature type="domain" description="IPTL-CTERM protein sorting" evidence="3">
    <location>
        <begin position="226"/>
        <end position="256"/>
    </location>
</feature>
<accession>A0A1Z3LUL9</accession>
<evidence type="ECO:0000256" key="2">
    <source>
        <dbReference type="SAM" id="Phobius"/>
    </source>
</evidence>
<organism evidence="4 5">
    <name type="scientific">Brevundimonas diminuta</name>
    <name type="common">Pseudomonas diminuta</name>
    <dbReference type="NCBI Taxonomy" id="293"/>
    <lineage>
        <taxon>Bacteria</taxon>
        <taxon>Pseudomonadati</taxon>
        <taxon>Pseudomonadota</taxon>
        <taxon>Alphaproteobacteria</taxon>
        <taxon>Caulobacterales</taxon>
        <taxon>Caulobacteraceae</taxon>
        <taxon>Brevundimonas</taxon>
    </lineage>
</organism>
<feature type="transmembrane region" description="Helical" evidence="2">
    <location>
        <begin position="234"/>
        <end position="252"/>
    </location>
</feature>
<proteinExistence type="predicted"/>
<evidence type="ECO:0000259" key="3">
    <source>
        <dbReference type="Pfam" id="PF18203"/>
    </source>
</evidence>
<keyword evidence="2" id="KW-0812">Transmembrane</keyword>
<dbReference type="EMBL" id="CP021995">
    <property type="protein sequence ID" value="ASD25863.1"/>
    <property type="molecule type" value="Genomic_DNA"/>
</dbReference>
<gene>
    <name evidence="4" type="ORF">CD943_02530</name>
</gene>